<evidence type="ECO:0000313" key="3">
    <source>
        <dbReference type="Proteomes" id="UP000624041"/>
    </source>
</evidence>
<name>A0A918D1E1_9BACI</name>
<evidence type="ECO:0000313" key="2">
    <source>
        <dbReference type="EMBL" id="GGN56346.1"/>
    </source>
</evidence>
<feature type="transmembrane region" description="Helical" evidence="1">
    <location>
        <begin position="43"/>
        <end position="63"/>
    </location>
</feature>
<accession>A0A918D1E1</accession>
<keyword evidence="1" id="KW-0472">Membrane</keyword>
<keyword evidence="3" id="KW-1185">Reference proteome</keyword>
<comment type="caution">
    <text evidence="2">The sequence shown here is derived from an EMBL/GenBank/DDBJ whole genome shotgun (WGS) entry which is preliminary data.</text>
</comment>
<dbReference type="Proteomes" id="UP000624041">
    <property type="component" value="Unassembled WGS sequence"/>
</dbReference>
<reference evidence="2" key="2">
    <citation type="submission" date="2020-09" db="EMBL/GenBank/DDBJ databases">
        <authorList>
            <person name="Sun Q."/>
            <person name="Ohkuma M."/>
        </authorList>
    </citation>
    <scope>NUCLEOTIDE SEQUENCE</scope>
    <source>
        <strain evidence="2">JCM 17251</strain>
    </source>
</reference>
<keyword evidence="1" id="KW-0812">Transmembrane</keyword>
<evidence type="ECO:0000256" key="1">
    <source>
        <dbReference type="SAM" id="Phobius"/>
    </source>
</evidence>
<dbReference type="EMBL" id="BMOS01000009">
    <property type="protein sequence ID" value="GGN56346.1"/>
    <property type="molecule type" value="Genomic_DNA"/>
</dbReference>
<reference evidence="2" key="1">
    <citation type="journal article" date="2014" name="Int. J. Syst. Evol. Microbiol.">
        <title>Complete genome sequence of Corynebacterium casei LMG S-19264T (=DSM 44701T), isolated from a smear-ripened cheese.</title>
        <authorList>
            <consortium name="US DOE Joint Genome Institute (JGI-PGF)"/>
            <person name="Walter F."/>
            <person name="Albersmeier A."/>
            <person name="Kalinowski J."/>
            <person name="Ruckert C."/>
        </authorList>
    </citation>
    <scope>NUCLEOTIDE SEQUENCE</scope>
    <source>
        <strain evidence="2">JCM 17251</strain>
    </source>
</reference>
<dbReference type="AlphaFoldDB" id="A0A918D1E1"/>
<dbReference type="Pfam" id="PF09577">
    <property type="entry name" value="Spore_YpjB"/>
    <property type="match status" value="1"/>
</dbReference>
<proteinExistence type="predicted"/>
<keyword evidence="1" id="KW-1133">Transmembrane helix</keyword>
<organism evidence="2 3">
    <name type="scientific">Oceanobacillus indicireducens</name>
    <dbReference type="NCBI Taxonomy" id="1004261"/>
    <lineage>
        <taxon>Bacteria</taxon>
        <taxon>Bacillati</taxon>
        <taxon>Bacillota</taxon>
        <taxon>Bacilli</taxon>
        <taxon>Bacillales</taxon>
        <taxon>Bacillaceae</taxon>
        <taxon>Oceanobacillus</taxon>
    </lineage>
</organism>
<dbReference type="RefSeq" id="WP_188856754.1">
    <property type="nucleotide sequence ID" value="NZ_BMOS01000009.1"/>
</dbReference>
<protein>
    <submittedName>
        <fullName evidence="2">Uncharacterized protein</fullName>
    </submittedName>
</protein>
<gene>
    <name evidence="2" type="ORF">GCM10007971_16100</name>
</gene>
<dbReference type="InterPro" id="IPR014231">
    <property type="entry name" value="Spore_YpjB"/>
</dbReference>
<sequence length="91" mass="10402">MGMTSGTTLIYSIVTAAFPYPLLNIERISFPQWLFTNAELIPLLPALLIVGGFILITLSYVSWRKYKGEKIRRGRKTKDGDKIVDWNRDPD</sequence>